<evidence type="ECO:0000313" key="3">
    <source>
        <dbReference type="Proteomes" id="UP000231019"/>
    </source>
</evidence>
<proteinExistence type="predicted"/>
<evidence type="ECO:0000256" key="1">
    <source>
        <dbReference type="SAM" id="SignalP"/>
    </source>
</evidence>
<evidence type="ECO:0000313" key="2">
    <source>
        <dbReference type="EMBL" id="PIW19173.1"/>
    </source>
</evidence>
<dbReference type="AlphaFoldDB" id="A0A2M7GAI8"/>
<comment type="caution">
    <text evidence="2">The sequence shown here is derived from an EMBL/GenBank/DDBJ whole genome shotgun (WGS) entry which is preliminary data.</text>
</comment>
<feature type="chain" id="PRO_5014708263" evidence="1">
    <location>
        <begin position="18"/>
        <end position="287"/>
    </location>
</feature>
<accession>A0A2M7GAI8</accession>
<gene>
    <name evidence="2" type="ORF">COW36_01815</name>
</gene>
<protein>
    <submittedName>
        <fullName evidence="2">Uncharacterized protein</fullName>
    </submittedName>
</protein>
<reference evidence="2 3" key="1">
    <citation type="submission" date="2017-09" db="EMBL/GenBank/DDBJ databases">
        <title>Depth-based differentiation of microbial function through sediment-hosted aquifers and enrichment of novel symbionts in the deep terrestrial subsurface.</title>
        <authorList>
            <person name="Probst A.J."/>
            <person name="Ladd B."/>
            <person name="Jarett J.K."/>
            <person name="Geller-Mcgrath D.E."/>
            <person name="Sieber C.M."/>
            <person name="Emerson J.B."/>
            <person name="Anantharaman K."/>
            <person name="Thomas B.C."/>
            <person name="Malmstrom R."/>
            <person name="Stieglmeier M."/>
            <person name="Klingl A."/>
            <person name="Woyke T."/>
            <person name="Ryan C.M."/>
            <person name="Banfield J.F."/>
        </authorList>
    </citation>
    <scope>NUCLEOTIDE SEQUENCE [LARGE SCALE GENOMIC DNA]</scope>
    <source>
        <strain evidence="2">CG17_big_fil_post_rev_8_21_14_2_50_48_46</strain>
    </source>
</reference>
<name>A0A2M7GAI8_9BACT</name>
<feature type="signal peptide" evidence="1">
    <location>
        <begin position="1"/>
        <end position="17"/>
    </location>
</feature>
<sequence length="287" mass="31996">MNLALAGICLGSVLLWACQPLQISSPVIRQSGVRAKVLQRSQTRVWGPQDFPAEIATRTQAQAQVYADEVSKRRGIDLFYLHPAPVGLQFEKGNAKAWLMSFPGTSRVQNDLNLELRALVSGSQTELNLNYSGPVTLGRLASLAQTLEKKTQALQSSDTFRFELISGLPGNGVTEAYGDFLEAQTRFLKSRFQARPFEFDDGPLIYAVHYAGQLQGFVFLNQRNRLILGERKYADLQSVVYVSTEREILASYTLVGFNPKTPDPLTPPAYTREDQDTLGSFFIYGEY</sequence>
<dbReference type="Proteomes" id="UP000231019">
    <property type="component" value="Unassembled WGS sequence"/>
</dbReference>
<dbReference type="EMBL" id="PFFQ01000005">
    <property type="protein sequence ID" value="PIW19173.1"/>
    <property type="molecule type" value="Genomic_DNA"/>
</dbReference>
<keyword evidence="1" id="KW-0732">Signal</keyword>
<organism evidence="2 3">
    <name type="scientific">bacterium (Candidatus Blackallbacteria) CG17_big_fil_post_rev_8_21_14_2_50_48_46</name>
    <dbReference type="NCBI Taxonomy" id="2014261"/>
    <lineage>
        <taxon>Bacteria</taxon>
        <taxon>Candidatus Blackallbacteria</taxon>
    </lineage>
</organism>